<evidence type="ECO:0000313" key="1">
    <source>
        <dbReference type="EMBL" id="CDW83348.1"/>
    </source>
</evidence>
<gene>
    <name evidence="1" type="primary">Contig15848.g16894</name>
    <name evidence="1" type="ORF">STYLEM_12391</name>
</gene>
<dbReference type="AlphaFoldDB" id="A0A078AR42"/>
<name>A0A078AR42_STYLE</name>
<reference evidence="1 2" key="1">
    <citation type="submission" date="2014-06" db="EMBL/GenBank/DDBJ databases">
        <authorList>
            <person name="Swart Estienne"/>
        </authorList>
    </citation>
    <scope>NUCLEOTIDE SEQUENCE [LARGE SCALE GENOMIC DNA]</scope>
    <source>
        <strain evidence="1 2">130c</strain>
    </source>
</reference>
<evidence type="ECO:0000313" key="2">
    <source>
        <dbReference type="Proteomes" id="UP000039865"/>
    </source>
</evidence>
<accession>A0A078AR42</accession>
<proteinExistence type="predicted"/>
<keyword evidence="2" id="KW-1185">Reference proteome</keyword>
<organism evidence="1 2">
    <name type="scientific">Stylonychia lemnae</name>
    <name type="common">Ciliate</name>
    <dbReference type="NCBI Taxonomy" id="5949"/>
    <lineage>
        <taxon>Eukaryota</taxon>
        <taxon>Sar</taxon>
        <taxon>Alveolata</taxon>
        <taxon>Ciliophora</taxon>
        <taxon>Intramacronucleata</taxon>
        <taxon>Spirotrichea</taxon>
        <taxon>Stichotrichia</taxon>
        <taxon>Sporadotrichida</taxon>
        <taxon>Oxytrichidae</taxon>
        <taxon>Stylonychinae</taxon>
        <taxon>Stylonychia</taxon>
    </lineage>
</organism>
<sequence>MLFIYQICQTQKCFDQARYPLLIGGNQDSTSFTCLDSNSEGSTVIGGYTNDNKVSQLTGTKPLVVFLRDGKIQWTMTFNILNYYQVSAIAFQESVETYIALSLQTDSLSSDPFNVMVISSSGTLYAFFISTFGIQGTVLQHGLKFDDSQYIYLAMQPVTTTKYFQMVITDFTLTNKNTNLFKKWPYSGSQANTVTIDVSQSYAYFGGIIKSQEGLFYSSIVSLAS</sequence>
<protein>
    <submittedName>
        <fullName evidence="1">Uncharacterized protein</fullName>
    </submittedName>
</protein>
<dbReference type="InParanoid" id="A0A078AR42"/>
<dbReference type="Proteomes" id="UP000039865">
    <property type="component" value="Unassembled WGS sequence"/>
</dbReference>
<dbReference type="EMBL" id="CCKQ01011777">
    <property type="protein sequence ID" value="CDW83348.1"/>
    <property type="molecule type" value="Genomic_DNA"/>
</dbReference>